<dbReference type="GO" id="GO:0005975">
    <property type="term" value="P:carbohydrate metabolic process"/>
    <property type="evidence" value="ECO:0007669"/>
    <property type="project" value="InterPro"/>
</dbReference>
<evidence type="ECO:0000256" key="5">
    <source>
        <dbReference type="ARBA" id="ARBA00022692"/>
    </source>
</evidence>
<dbReference type="GO" id="GO:0004930">
    <property type="term" value="F:G protein-coupled receptor activity"/>
    <property type="evidence" value="ECO:0007669"/>
    <property type="project" value="UniProtKB-KW"/>
</dbReference>
<dbReference type="Pfam" id="PF00728">
    <property type="entry name" value="Glyco_hydro_20"/>
    <property type="match status" value="1"/>
</dbReference>
<dbReference type="InterPro" id="IPR017983">
    <property type="entry name" value="GPCR_2_secretin-like_CS"/>
</dbReference>
<dbReference type="GO" id="GO:0007166">
    <property type="term" value="P:cell surface receptor signaling pathway"/>
    <property type="evidence" value="ECO:0007669"/>
    <property type="project" value="InterPro"/>
</dbReference>
<dbReference type="CDD" id="cd06562">
    <property type="entry name" value="GH20_HexA_HexB-like"/>
    <property type="match status" value="1"/>
</dbReference>
<dbReference type="GO" id="GO:0005886">
    <property type="term" value="C:plasma membrane"/>
    <property type="evidence" value="ECO:0007669"/>
    <property type="project" value="TreeGrafter"/>
</dbReference>
<evidence type="ECO:0000313" key="20">
    <source>
        <dbReference type="Proteomes" id="UP000826195"/>
    </source>
</evidence>
<evidence type="ECO:0000256" key="2">
    <source>
        <dbReference type="ARBA" id="ARBA00004141"/>
    </source>
</evidence>
<evidence type="ECO:0000256" key="4">
    <source>
        <dbReference type="ARBA" id="ARBA00012663"/>
    </source>
</evidence>
<dbReference type="EC" id="3.2.1.52" evidence="4"/>
<dbReference type="PROSITE" id="PS50227">
    <property type="entry name" value="G_PROTEIN_RECEP_F2_3"/>
    <property type="match status" value="1"/>
</dbReference>
<evidence type="ECO:0000313" key="19">
    <source>
        <dbReference type="EMBL" id="KAH0554035.1"/>
    </source>
</evidence>
<keyword evidence="14" id="KW-0326">Glycosidase</keyword>
<evidence type="ECO:0000256" key="9">
    <source>
        <dbReference type="ARBA" id="ARBA00023040"/>
    </source>
</evidence>
<dbReference type="InterPro" id="IPR036445">
    <property type="entry name" value="GPCR_2_extracell_dom_sf"/>
</dbReference>
<dbReference type="Gene3D" id="3.30.379.10">
    <property type="entry name" value="Chitobiase/beta-hexosaminidase domain 2-like"/>
    <property type="match status" value="1"/>
</dbReference>
<dbReference type="GO" id="GO:0016231">
    <property type="term" value="F:beta-N-acetylglucosaminidase activity"/>
    <property type="evidence" value="ECO:0007669"/>
    <property type="project" value="TreeGrafter"/>
</dbReference>
<dbReference type="PRINTS" id="PR00249">
    <property type="entry name" value="GPCRSECRETIN"/>
</dbReference>
<dbReference type="PANTHER" id="PTHR22600:SF3">
    <property type="entry name" value="BETA-HEXOSAMINIDASE FDL-RELATED"/>
    <property type="match status" value="1"/>
</dbReference>
<dbReference type="InterPro" id="IPR015883">
    <property type="entry name" value="Glyco_hydro_20_cat"/>
</dbReference>
<accession>A0AAV7IPI7</accession>
<evidence type="ECO:0000256" key="10">
    <source>
        <dbReference type="ARBA" id="ARBA00023136"/>
    </source>
</evidence>
<organism evidence="19 20">
    <name type="scientific">Cotesia glomerata</name>
    <name type="common">Lepidopteran parasitic wasp</name>
    <name type="synonym">Apanteles glomeratus</name>
    <dbReference type="NCBI Taxonomy" id="32391"/>
    <lineage>
        <taxon>Eukaryota</taxon>
        <taxon>Metazoa</taxon>
        <taxon>Ecdysozoa</taxon>
        <taxon>Arthropoda</taxon>
        <taxon>Hexapoda</taxon>
        <taxon>Insecta</taxon>
        <taxon>Pterygota</taxon>
        <taxon>Neoptera</taxon>
        <taxon>Endopterygota</taxon>
        <taxon>Hymenoptera</taxon>
        <taxon>Apocrita</taxon>
        <taxon>Ichneumonoidea</taxon>
        <taxon>Braconidae</taxon>
        <taxon>Microgastrinae</taxon>
        <taxon>Cotesia</taxon>
    </lineage>
</organism>
<keyword evidence="11" id="KW-0675">Receptor</keyword>
<evidence type="ECO:0000256" key="14">
    <source>
        <dbReference type="ARBA" id="ARBA00023295"/>
    </source>
</evidence>
<evidence type="ECO:0000256" key="8">
    <source>
        <dbReference type="ARBA" id="ARBA00022989"/>
    </source>
</evidence>
<dbReference type="SMART" id="SM00008">
    <property type="entry name" value="HormR"/>
    <property type="match status" value="1"/>
</dbReference>
<dbReference type="SUPFAM" id="SSF55545">
    <property type="entry name" value="beta-N-acetylhexosaminidase-like domain"/>
    <property type="match status" value="1"/>
</dbReference>
<dbReference type="InterPro" id="IPR017853">
    <property type="entry name" value="GH"/>
</dbReference>
<comment type="subcellular location">
    <subcellularLocation>
        <location evidence="2">Membrane</location>
        <topology evidence="2">Multi-pass membrane protein</topology>
    </subcellularLocation>
</comment>
<feature type="transmembrane region" description="Helical" evidence="16">
    <location>
        <begin position="1059"/>
        <end position="1079"/>
    </location>
</feature>
<dbReference type="Gene3D" id="3.20.20.80">
    <property type="entry name" value="Glycosidases"/>
    <property type="match status" value="1"/>
</dbReference>
<keyword evidence="7" id="KW-0378">Hydrolase</keyword>
<evidence type="ECO:0000256" key="6">
    <source>
        <dbReference type="ARBA" id="ARBA00022729"/>
    </source>
</evidence>
<reference evidence="19 20" key="1">
    <citation type="journal article" date="2021" name="J. Hered.">
        <title>A chromosome-level genome assembly of the parasitoid wasp, Cotesia glomerata (Hymenoptera: Braconidae).</title>
        <authorList>
            <person name="Pinto B.J."/>
            <person name="Weis J.J."/>
            <person name="Gamble T."/>
            <person name="Ode P.J."/>
            <person name="Paul R."/>
            <person name="Zaspel J.M."/>
        </authorList>
    </citation>
    <scope>NUCLEOTIDE SEQUENCE [LARGE SCALE GENOMIC DNA]</scope>
    <source>
        <strain evidence="19">CgM1</strain>
    </source>
</reference>
<dbReference type="Proteomes" id="UP000826195">
    <property type="component" value="Unassembled WGS sequence"/>
</dbReference>
<keyword evidence="6" id="KW-0732">Signal</keyword>
<evidence type="ECO:0000256" key="7">
    <source>
        <dbReference type="ARBA" id="ARBA00022801"/>
    </source>
</evidence>
<dbReference type="SUPFAM" id="SSF51445">
    <property type="entry name" value="(Trans)glycosidases"/>
    <property type="match status" value="1"/>
</dbReference>
<feature type="transmembrane region" description="Helical" evidence="16">
    <location>
        <begin position="1029"/>
        <end position="1047"/>
    </location>
</feature>
<dbReference type="AlphaFoldDB" id="A0AAV7IPI7"/>
<dbReference type="InterPro" id="IPR017981">
    <property type="entry name" value="GPCR_2-like_7TM"/>
</dbReference>
<feature type="active site" description="Proton donor" evidence="15">
    <location>
        <position position="450"/>
    </location>
</feature>
<proteinExistence type="inferred from homology"/>
<evidence type="ECO:0000256" key="12">
    <source>
        <dbReference type="ARBA" id="ARBA00023180"/>
    </source>
</evidence>
<dbReference type="Gene3D" id="4.10.1240.10">
    <property type="entry name" value="GPCR, family 2, extracellular hormone receptor domain"/>
    <property type="match status" value="1"/>
</dbReference>
<evidence type="ECO:0000256" key="15">
    <source>
        <dbReference type="PIRSR" id="PIRSR625705-1"/>
    </source>
</evidence>
<dbReference type="Pfam" id="PF00002">
    <property type="entry name" value="7tm_2"/>
    <property type="match status" value="1"/>
</dbReference>
<feature type="transmembrane region" description="Helical" evidence="16">
    <location>
        <begin position="982"/>
        <end position="1008"/>
    </location>
</feature>
<dbReference type="InterPro" id="IPR025705">
    <property type="entry name" value="Beta_hexosaminidase_sua/sub"/>
</dbReference>
<dbReference type="FunFam" id="3.20.20.80:FF:000063">
    <property type="entry name" value="Beta-hexosaminidase"/>
    <property type="match status" value="1"/>
</dbReference>
<keyword evidence="12" id="KW-0325">Glycoprotein</keyword>
<dbReference type="Pfam" id="PF02793">
    <property type="entry name" value="HRM"/>
    <property type="match status" value="1"/>
</dbReference>
<dbReference type="EMBL" id="JAHXZJ010001119">
    <property type="protein sequence ID" value="KAH0554035.1"/>
    <property type="molecule type" value="Genomic_DNA"/>
</dbReference>
<evidence type="ECO:0000259" key="17">
    <source>
        <dbReference type="PROSITE" id="PS50227"/>
    </source>
</evidence>
<comment type="similarity">
    <text evidence="3">Belongs to the glycosyl hydrolase 20 family.</text>
</comment>
<evidence type="ECO:0000256" key="1">
    <source>
        <dbReference type="ARBA" id="ARBA00001231"/>
    </source>
</evidence>
<dbReference type="Gene3D" id="1.20.1070.10">
    <property type="entry name" value="Rhodopsin 7-helix transmembrane proteins"/>
    <property type="match status" value="1"/>
</dbReference>
<dbReference type="PANTHER" id="PTHR22600">
    <property type="entry name" value="BETA-HEXOSAMINIDASE"/>
    <property type="match status" value="1"/>
</dbReference>
<keyword evidence="9" id="KW-0297">G-protein coupled receptor</keyword>
<evidence type="ECO:0000256" key="11">
    <source>
        <dbReference type="ARBA" id="ARBA00023170"/>
    </source>
</evidence>
<feature type="domain" description="G-protein coupled receptors family 2 profile 2" evidence="18">
    <location>
        <begin position="817"/>
        <end position="1108"/>
    </location>
</feature>
<dbReference type="PROSITE" id="PS50261">
    <property type="entry name" value="G_PROTEIN_RECEP_F2_4"/>
    <property type="match status" value="1"/>
</dbReference>
<name>A0AAV7IPI7_COTGL</name>
<evidence type="ECO:0000256" key="3">
    <source>
        <dbReference type="ARBA" id="ARBA00006285"/>
    </source>
</evidence>
<dbReference type="SUPFAM" id="SSF111418">
    <property type="entry name" value="Hormone receptor domain"/>
    <property type="match status" value="1"/>
</dbReference>
<dbReference type="GO" id="GO:0030203">
    <property type="term" value="P:glycosaminoglycan metabolic process"/>
    <property type="evidence" value="ECO:0007669"/>
    <property type="project" value="TreeGrafter"/>
</dbReference>
<dbReference type="InterPro" id="IPR000832">
    <property type="entry name" value="GPCR_2_secretin-like"/>
</dbReference>
<keyword evidence="13" id="KW-0807">Transducer</keyword>
<dbReference type="InterPro" id="IPR029018">
    <property type="entry name" value="Hex-like_dom2"/>
</dbReference>
<gene>
    <name evidence="19" type="ORF">KQX54_007158</name>
</gene>
<feature type="transmembrane region" description="Helical" evidence="16">
    <location>
        <begin position="822"/>
        <end position="842"/>
    </location>
</feature>
<comment type="catalytic activity">
    <reaction evidence="1">
        <text>Hydrolysis of terminal non-reducing N-acetyl-D-hexosamine residues in N-acetyl-beta-D-hexosaminides.</text>
        <dbReference type="EC" id="3.2.1.52"/>
    </reaction>
</comment>
<evidence type="ECO:0000256" key="16">
    <source>
        <dbReference type="SAM" id="Phobius"/>
    </source>
</evidence>
<keyword evidence="8 16" id="KW-1133">Transmembrane helix</keyword>
<dbReference type="Pfam" id="PF14845">
    <property type="entry name" value="Glycohydro_20b2"/>
    <property type="match status" value="1"/>
</dbReference>
<protein>
    <recommendedName>
        <fullName evidence="4">beta-N-acetylhexosaminidase</fullName>
        <ecNumber evidence="4">3.2.1.52</ecNumber>
    </recommendedName>
</protein>
<feature type="transmembrane region" description="Helical" evidence="16">
    <location>
        <begin position="942"/>
        <end position="962"/>
    </location>
</feature>
<evidence type="ECO:0000256" key="13">
    <source>
        <dbReference type="ARBA" id="ARBA00023224"/>
    </source>
</evidence>
<feature type="domain" description="G-protein coupled receptors family 2 profile 1" evidence="17">
    <location>
        <begin position="698"/>
        <end position="784"/>
    </location>
</feature>
<comment type="caution">
    <text evidence="19">The sequence shown here is derived from an EMBL/GenBank/DDBJ whole genome shotgun (WGS) entry which is preliminary data.</text>
</comment>
<keyword evidence="10 16" id="KW-0472">Membrane</keyword>
<dbReference type="InterPro" id="IPR001879">
    <property type="entry name" value="GPCR_2_extracellular_dom"/>
</dbReference>
<dbReference type="InterPro" id="IPR029019">
    <property type="entry name" value="HEX_eukaryotic_N"/>
</dbReference>
<sequence length="1161" mass="133937">MKVSQIIWRRLFIRFGRMIGGLPSGWMRKVLLFLVLITGVLLIAMYAHAPPLVSLQPFAPRSMKQLSMLSIVKPFKNITNEHLEYELQDYFLKHRTFNSPWSWICVAGRCERRAVKTSQRSLASCTATCGGHGRLLWPKPTGDVILGEDSVMLNLQQIEFVTISTSDHDVQNLLEHAKDIFIGNIRNLEKAATAKGQSNIDNFVIYLSAGDGKGTKLMLDTDESYKLEVKLNNKYLEGRITANSYHGVRHGLETLSQLFWWDEIAGKQGGLRVLSNVYVIDKPTFHYRGLLIDTGRQFFPIEQLKRVVDGMAASKLNTFHWHLTDSQSFPFDSTIFPHMARWGAYSAEETYSSADIKDLVDYARIRGIRIIVEIDSPAHAGAGWQWGPEHGLGELALCVDQEPWSSYCGEPNCGQLNPINKHTYKIIEELYKELLDLTEVRDIIHLGGDEVNLDCWAQYSNITQAMQAQNFTDLHALWADFEGKIYRRIVHANRDQTPKAAILWSSPLTKRPWITSQPFDPKVHVIQSWGGSTWPETGDLLEDGFRVILSHVDAWYLDCGFGKWRETGEAACGEYRTWQTVYNHRPWRDYPSSMHLIMGGEAALWSEQIGQASLGPRLWPRASAFAERLWSDPPGSGYTTEESVYTRLAAHIDLLQARGFKTEAMWPQWCTHNPVSLLEQLFMKMDNIDEFILNQQNFCHQLMKDHVKVNLTNHCPPFFDGLLCWPPSNSNQTINLPCPPHYVLGYENPHGNAVATKYCNIYGEWYRNNEGVIWSNYTQCTPPPGEFITVIRTLEFPRSEYGKFCNATLLTTWLPIIKTISIIGYASSFLTLIAAMTIFLFIRKLQNSRNRLHMNLFSSFIMRASMALLKDWLFVDGVGLSWNVVSIDGKSAYIKEKNIWVCKVITSLWQYSIVANYSWIFIEGLYLHNLIFFSFTDTSAITCYTVFGWSVPLAVVIIWIILRIIKEDTLCWTTHNNQSFFLIIRIPIIISIMFNFVLFINIVRVLLIKMKTSVYLQRKKMQYRKWAKSTLVLIPLFGAHYAIFLGLSYHRDYQLELIWLFWDQFFASFQVKIIQLIYIQFYQLIVSDKNFFCFLKGSVVALLYCFLNGEVRAELKRTWRIRRSRRGVDSLSFSNRNLIKSPELRNQHRFNHNKNKNVSIL</sequence>
<evidence type="ECO:0000259" key="18">
    <source>
        <dbReference type="PROSITE" id="PS50261"/>
    </source>
</evidence>
<dbReference type="PROSITE" id="PS00649">
    <property type="entry name" value="G_PROTEIN_RECEP_F2_1"/>
    <property type="match status" value="1"/>
</dbReference>
<keyword evidence="5 16" id="KW-0812">Transmembrane</keyword>
<keyword evidence="20" id="KW-1185">Reference proteome</keyword>